<organism evidence="2 3">
    <name type="scientific">Nicrophorus vespilloides</name>
    <name type="common">Boreal carrion beetle</name>
    <dbReference type="NCBI Taxonomy" id="110193"/>
    <lineage>
        <taxon>Eukaryota</taxon>
        <taxon>Metazoa</taxon>
        <taxon>Ecdysozoa</taxon>
        <taxon>Arthropoda</taxon>
        <taxon>Hexapoda</taxon>
        <taxon>Insecta</taxon>
        <taxon>Pterygota</taxon>
        <taxon>Neoptera</taxon>
        <taxon>Endopterygota</taxon>
        <taxon>Coleoptera</taxon>
        <taxon>Polyphaga</taxon>
        <taxon>Staphyliniformia</taxon>
        <taxon>Silphidae</taxon>
        <taxon>Nicrophorinae</taxon>
        <taxon>Nicrophorus</taxon>
    </lineage>
</organism>
<proteinExistence type="predicted"/>
<feature type="compositionally biased region" description="Basic residues" evidence="1">
    <location>
        <begin position="127"/>
        <end position="140"/>
    </location>
</feature>
<feature type="region of interest" description="Disordered" evidence="1">
    <location>
        <begin position="245"/>
        <end position="334"/>
    </location>
</feature>
<sequence>MENIEFDARLLKSIKIAIKRSDLQTNDSSNQTIATIIKRDLLEPESLNINFCSTNRLPMFSRCDIKENTVKLEDDIVLGQKSSEIFPSFYNRAPSLDSECVSRSRESNNRRSKRDRSESREKSSSPRGRHKSRRHNSRQVRSRESNNQDDIVLGQKSSEIFPSFYNRAPSLDSECVSRSRESNNRRSKRDRSESREKSSSPRGRHKSRRRNSRRVRSRESNNQDDIVLGQKSSQIFPSFYNRAPSLDSECVSRSRKSNNRRSKRDRSESREKSSSPRGQHKSRRRNRRRVRSKSRSQDRSRSRNDYNPNTRYQRRRSRTPPNNYETYTRTSPPQEYIPKAQYTGYYKPTYGEFPSPEYMYNISYDQMMMPNIQYVAVQLPPQDESSM</sequence>
<name>A0ABM1N5H8_NICVS</name>
<reference evidence="3" key="1">
    <citation type="submission" date="2025-08" db="UniProtKB">
        <authorList>
            <consortium name="RefSeq"/>
        </authorList>
    </citation>
    <scope>IDENTIFICATION</scope>
    <source>
        <tissue evidence="3">Whole Larva</tissue>
    </source>
</reference>
<keyword evidence="2" id="KW-1185">Reference proteome</keyword>
<gene>
    <name evidence="3" type="primary">LOC108566608</name>
</gene>
<feature type="compositionally biased region" description="Basic and acidic residues" evidence="1">
    <location>
        <begin position="100"/>
        <end position="124"/>
    </location>
</feature>
<feature type="compositionally biased region" description="Basic and acidic residues" evidence="1">
    <location>
        <begin position="265"/>
        <end position="274"/>
    </location>
</feature>
<evidence type="ECO:0000313" key="2">
    <source>
        <dbReference type="Proteomes" id="UP000695000"/>
    </source>
</evidence>
<dbReference type="GeneID" id="108566608"/>
<evidence type="ECO:0000256" key="1">
    <source>
        <dbReference type="SAM" id="MobiDB-lite"/>
    </source>
</evidence>
<feature type="compositionally biased region" description="Basic and acidic residues" evidence="1">
    <location>
        <begin position="295"/>
        <end position="304"/>
    </location>
</feature>
<feature type="region of interest" description="Disordered" evidence="1">
    <location>
        <begin position="97"/>
        <end position="155"/>
    </location>
</feature>
<feature type="compositionally biased region" description="Polar residues" evidence="1">
    <location>
        <begin position="319"/>
        <end position="333"/>
    </location>
</feature>
<accession>A0ABM1N5H8</accession>
<feature type="compositionally biased region" description="Basic residues" evidence="1">
    <location>
        <begin position="278"/>
        <end position="294"/>
    </location>
</feature>
<dbReference type="RefSeq" id="XP_017782078.1">
    <property type="nucleotide sequence ID" value="XM_017926589.1"/>
</dbReference>
<dbReference type="Proteomes" id="UP000695000">
    <property type="component" value="Unplaced"/>
</dbReference>
<feature type="compositionally biased region" description="Basic residues" evidence="1">
    <location>
        <begin position="253"/>
        <end position="264"/>
    </location>
</feature>
<protein>
    <submittedName>
        <fullName evidence="3">Uncharacterized protein DDB_G0287625-like isoform X1</fullName>
    </submittedName>
</protein>
<feature type="compositionally biased region" description="Basic and acidic residues" evidence="1">
    <location>
        <begin position="175"/>
        <end position="199"/>
    </location>
</feature>
<feature type="compositionally biased region" description="Basic residues" evidence="1">
    <location>
        <begin position="202"/>
        <end position="216"/>
    </location>
</feature>
<feature type="region of interest" description="Disordered" evidence="1">
    <location>
        <begin position="171"/>
        <end position="230"/>
    </location>
</feature>
<evidence type="ECO:0000313" key="3">
    <source>
        <dbReference type="RefSeq" id="XP_017782078.1"/>
    </source>
</evidence>